<dbReference type="Gene3D" id="3.40.710.10">
    <property type="entry name" value="DD-peptidase/beta-lactamase superfamily"/>
    <property type="match status" value="1"/>
</dbReference>
<dbReference type="PANTHER" id="PTHR46825:SF9">
    <property type="entry name" value="BETA-LACTAMASE-RELATED DOMAIN-CONTAINING PROTEIN"/>
    <property type="match status" value="1"/>
</dbReference>
<accession>A0A7Z0IQ92</accession>
<evidence type="ECO:0000313" key="4">
    <source>
        <dbReference type="EMBL" id="NYI75591.1"/>
    </source>
</evidence>
<dbReference type="PANTHER" id="PTHR46825">
    <property type="entry name" value="D-ALANYL-D-ALANINE-CARBOXYPEPTIDASE/ENDOPEPTIDASE AMPH"/>
    <property type="match status" value="1"/>
</dbReference>
<name>A0A7Z0IQ92_9ACTN</name>
<sequence length="496" mass="52758">MSRVHSLLSVTALVLVLTSLMSAGPAIAQPTALDTERIDDFVSSYLDRHGLPGAEIAVVRDGDLVHERGFGETSEGRQVTPTTKMRIASVSKSITAFAVMQLVDHGKVELDQPVRRYLPEFEMADARAAEITVRQLLSHTSGHATPTIIPPADTLEEGVARQREWALTADPGTRYRYSNGNFWTAARLVEVVSGTDFDDYLQANVFEPLRMDDTVSTTTSNERVAGLADGHVLAYGRGWKWSEMEAMVAGAGGMVTTAHDMAQWLAMQQRGGVGPDGRRLLSEDLVRESHTVQPGAGSARAGLGWVGSAAGVEPARLGHGGTDVTVSAQQHLVPSSGYGVMVILNSSTIVTGHPWSISDGIIEITEGHEPGTNAPVATLVDLGLGVLTILTVGMGVIGLRRAPAWAKRRAAWPLWRYVLRLLPQLIAPAVVVLLFGVATTLQDNSAVPADVLGLHPAAMILLLAGAAVGIALIVARLMGRRTSRPASLPNEEASAR</sequence>
<feature type="transmembrane region" description="Helical" evidence="1">
    <location>
        <begin position="453"/>
        <end position="475"/>
    </location>
</feature>
<feature type="transmembrane region" description="Helical" evidence="1">
    <location>
        <begin position="382"/>
        <end position="400"/>
    </location>
</feature>
<dbReference type="EMBL" id="JACBZR010000001">
    <property type="protein sequence ID" value="NYI75591.1"/>
    <property type="molecule type" value="Genomic_DNA"/>
</dbReference>
<keyword evidence="1" id="KW-1133">Transmembrane helix</keyword>
<dbReference type="Pfam" id="PF00144">
    <property type="entry name" value="Beta-lactamase"/>
    <property type="match status" value="1"/>
</dbReference>
<dbReference type="InterPro" id="IPR001466">
    <property type="entry name" value="Beta-lactam-related"/>
</dbReference>
<feature type="transmembrane region" description="Helical" evidence="1">
    <location>
        <begin position="421"/>
        <end position="441"/>
    </location>
</feature>
<keyword evidence="5" id="KW-1185">Reference proteome</keyword>
<evidence type="ECO:0000259" key="3">
    <source>
        <dbReference type="Pfam" id="PF00144"/>
    </source>
</evidence>
<dbReference type="SUPFAM" id="SSF56601">
    <property type="entry name" value="beta-lactamase/transpeptidase-like"/>
    <property type="match status" value="1"/>
</dbReference>
<evidence type="ECO:0000256" key="2">
    <source>
        <dbReference type="SAM" id="SignalP"/>
    </source>
</evidence>
<gene>
    <name evidence="4" type="ORF">BJ988_000239</name>
</gene>
<reference evidence="4 5" key="1">
    <citation type="submission" date="2020-07" db="EMBL/GenBank/DDBJ databases">
        <title>Sequencing the genomes of 1000 actinobacteria strains.</title>
        <authorList>
            <person name="Klenk H.-P."/>
        </authorList>
    </citation>
    <scope>NUCLEOTIDE SEQUENCE [LARGE SCALE GENOMIC DNA]</scope>
    <source>
        <strain evidence="4 5">DSM 26487</strain>
    </source>
</reference>
<keyword evidence="1" id="KW-0812">Transmembrane</keyword>
<feature type="signal peptide" evidence="2">
    <location>
        <begin position="1"/>
        <end position="28"/>
    </location>
</feature>
<dbReference type="InterPro" id="IPR050491">
    <property type="entry name" value="AmpC-like"/>
</dbReference>
<keyword evidence="2" id="KW-0732">Signal</keyword>
<protein>
    <submittedName>
        <fullName evidence="4">CubicO group peptidase (Beta-lactamase class C family)</fullName>
    </submittedName>
</protein>
<evidence type="ECO:0000256" key="1">
    <source>
        <dbReference type="SAM" id="Phobius"/>
    </source>
</evidence>
<dbReference type="InterPro" id="IPR012338">
    <property type="entry name" value="Beta-lactam/transpept-like"/>
</dbReference>
<keyword evidence="1" id="KW-0472">Membrane</keyword>
<organism evidence="4 5">
    <name type="scientific">Nocardioides panzhihuensis</name>
    <dbReference type="NCBI Taxonomy" id="860243"/>
    <lineage>
        <taxon>Bacteria</taxon>
        <taxon>Bacillati</taxon>
        <taxon>Actinomycetota</taxon>
        <taxon>Actinomycetes</taxon>
        <taxon>Propionibacteriales</taxon>
        <taxon>Nocardioidaceae</taxon>
        <taxon>Nocardioides</taxon>
    </lineage>
</organism>
<feature type="chain" id="PRO_5030649192" evidence="2">
    <location>
        <begin position="29"/>
        <end position="496"/>
    </location>
</feature>
<dbReference type="AlphaFoldDB" id="A0A7Z0IQ92"/>
<evidence type="ECO:0000313" key="5">
    <source>
        <dbReference type="Proteomes" id="UP000564496"/>
    </source>
</evidence>
<comment type="caution">
    <text evidence="4">The sequence shown here is derived from an EMBL/GenBank/DDBJ whole genome shotgun (WGS) entry which is preliminary data.</text>
</comment>
<dbReference type="RefSeq" id="WP_179656298.1">
    <property type="nucleotide sequence ID" value="NZ_JACBZR010000001.1"/>
</dbReference>
<feature type="domain" description="Beta-lactamase-related" evidence="3">
    <location>
        <begin position="38"/>
        <end position="347"/>
    </location>
</feature>
<dbReference type="Proteomes" id="UP000564496">
    <property type="component" value="Unassembled WGS sequence"/>
</dbReference>
<proteinExistence type="predicted"/>